<name>A0AAN7CTQ2_9PEZI</name>
<keyword evidence="1" id="KW-0862">Zinc</keyword>
<dbReference type="InterPro" id="IPR013087">
    <property type="entry name" value="Znf_C2H2_type"/>
</dbReference>
<evidence type="ECO:0000313" key="4">
    <source>
        <dbReference type="EMBL" id="KAK4247077.1"/>
    </source>
</evidence>
<keyword evidence="1" id="KW-0863">Zinc-finger</keyword>
<protein>
    <recommendedName>
        <fullName evidence="3">C2H2-type domain-containing protein</fullName>
    </recommendedName>
</protein>
<dbReference type="GO" id="GO:0008270">
    <property type="term" value="F:zinc ion binding"/>
    <property type="evidence" value="ECO:0007669"/>
    <property type="project" value="UniProtKB-KW"/>
</dbReference>
<evidence type="ECO:0000313" key="5">
    <source>
        <dbReference type="Proteomes" id="UP001303647"/>
    </source>
</evidence>
<reference evidence="4" key="1">
    <citation type="journal article" date="2023" name="Mol. Phylogenet. Evol.">
        <title>Genome-scale phylogeny and comparative genomics of the fungal order Sordariales.</title>
        <authorList>
            <person name="Hensen N."/>
            <person name="Bonometti L."/>
            <person name="Westerberg I."/>
            <person name="Brannstrom I.O."/>
            <person name="Guillou S."/>
            <person name="Cros-Aarteil S."/>
            <person name="Calhoun S."/>
            <person name="Haridas S."/>
            <person name="Kuo A."/>
            <person name="Mondo S."/>
            <person name="Pangilinan J."/>
            <person name="Riley R."/>
            <person name="LaButti K."/>
            <person name="Andreopoulos B."/>
            <person name="Lipzen A."/>
            <person name="Chen C."/>
            <person name="Yan M."/>
            <person name="Daum C."/>
            <person name="Ng V."/>
            <person name="Clum A."/>
            <person name="Steindorff A."/>
            <person name="Ohm R.A."/>
            <person name="Martin F."/>
            <person name="Silar P."/>
            <person name="Natvig D.O."/>
            <person name="Lalanne C."/>
            <person name="Gautier V."/>
            <person name="Ament-Velasquez S.L."/>
            <person name="Kruys A."/>
            <person name="Hutchinson M.I."/>
            <person name="Powell A.J."/>
            <person name="Barry K."/>
            <person name="Miller A.N."/>
            <person name="Grigoriev I.V."/>
            <person name="Debuchy R."/>
            <person name="Gladieux P."/>
            <person name="Hiltunen Thoren M."/>
            <person name="Johannesson H."/>
        </authorList>
    </citation>
    <scope>NUCLEOTIDE SEQUENCE</scope>
    <source>
        <strain evidence="4">CBS 359.72</strain>
    </source>
</reference>
<keyword evidence="5" id="KW-1185">Reference proteome</keyword>
<feature type="domain" description="C2H2-type" evidence="3">
    <location>
        <begin position="369"/>
        <end position="397"/>
    </location>
</feature>
<evidence type="ECO:0000256" key="2">
    <source>
        <dbReference type="SAM" id="MobiDB-lite"/>
    </source>
</evidence>
<comment type="caution">
    <text evidence="4">The sequence shown here is derived from an EMBL/GenBank/DDBJ whole genome shotgun (WGS) entry which is preliminary data.</text>
</comment>
<evidence type="ECO:0000256" key="1">
    <source>
        <dbReference type="PROSITE-ProRule" id="PRU00042"/>
    </source>
</evidence>
<dbReference type="EMBL" id="MU857661">
    <property type="protein sequence ID" value="KAK4247077.1"/>
    <property type="molecule type" value="Genomic_DNA"/>
</dbReference>
<organism evidence="4 5">
    <name type="scientific">Corynascus novoguineensis</name>
    <dbReference type="NCBI Taxonomy" id="1126955"/>
    <lineage>
        <taxon>Eukaryota</taxon>
        <taxon>Fungi</taxon>
        <taxon>Dikarya</taxon>
        <taxon>Ascomycota</taxon>
        <taxon>Pezizomycotina</taxon>
        <taxon>Sordariomycetes</taxon>
        <taxon>Sordariomycetidae</taxon>
        <taxon>Sordariales</taxon>
        <taxon>Chaetomiaceae</taxon>
        <taxon>Corynascus</taxon>
    </lineage>
</organism>
<reference evidence="4" key="2">
    <citation type="submission" date="2023-05" db="EMBL/GenBank/DDBJ databases">
        <authorList>
            <consortium name="Lawrence Berkeley National Laboratory"/>
            <person name="Steindorff A."/>
            <person name="Hensen N."/>
            <person name="Bonometti L."/>
            <person name="Westerberg I."/>
            <person name="Brannstrom I.O."/>
            <person name="Guillou S."/>
            <person name="Cros-Aarteil S."/>
            <person name="Calhoun S."/>
            <person name="Haridas S."/>
            <person name="Kuo A."/>
            <person name="Mondo S."/>
            <person name="Pangilinan J."/>
            <person name="Riley R."/>
            <person name="Labutti K."/>
            <person name="Andreopoulos B."/>
            <person name="Lipzen A."/>
            <person name="Chen C."/>
            <person name="Yanf M."/>
            <person name="Daum C."/>
            <person name="Ng V."/>
            <person name="Clum A."/>
            <person name="Ohm R."/>
            <person name="Martin F."/>
            <person name="Silar P."/>
            <person name="Natvig D."/>
            <person name="Lalanne C."/>
            <person name="Gautier V."/>
            <person name="Ament-Velasquez S.L."/>
            <person name="Kruys A."/>
            <person name="Hutchinson M.I."/>
            <person name="Powell A.J."/>
            <person name="Barry K."/>
            <person name="Miller A.N."/>
            <person name="Grigoriev I.V."/>
            <person name="Debuchy R."/>
            <person name="Gladieux P."/>
            <person name="Thoren M.H."/>
            <person name="Johannesson H."/>
        </authorList>
    </citation>
    <scope>NUCLEOTIDE SEQUENCE</scope>
    <source>
        <strain evidence="4">CBS 359.72</strain>
    </source>
</reference>
<dbReference type="Gene3D" id="3.30.160.60">
    <property type="entry name" value="Classic Zinc Finger"/>
    <property type="match status" value="1"/>
</dbReference>
<dbReference type="AlphaFoldDB" id="A0AAN7CTQ2"/>
<proteinExistence type="predicted"/>
<feature type="non-terminal residue" evidence="4">
    <location>
        <position position="1"/>
    </location>
</feature>
<keyword evidence="1" id="KW-0479">Metal-binding</keyword>
<feature type="region of interest" description="Disordered" evidence="2">
    <location>
        <begin position="276"/>
        <end position="327"/>
    </location>
</feature>
<evidence type="ECO:0000259" key="3">
    <source>
        <dbReference type="PROSITE" id="PS50157"/>
    </source>
</evidence>
<dbReference type="Proteomes" id="UP001303647">
    <property type="component" value="Unassembled WGS sequence"/>
</dbReference>
<dbReference type="PROSITE" id="PS50157">
    <property type="entry name" value="ZINC_FINGER_C2H2_2"/>
    <property type="match status" value="1"/>
</dbReference>
<feature type="compositionally biased region" description="Low complexity" evidence="2">
    <location>
        <begin position="277"/>
        <end position="288"/>
    </location>
</feature>
<accession>A0AAN7CTQ2</accession>
<feature type="compositionally biased region" description="Basic residues" evidence="2">
    <location>
        <begin position="312"/>
        <end position="321"/>
    </location>
</feature>
<gene>
    <name evidence="4" type="ORF">C7999DRAFT_14892</name>
</gene>
<sequence length="447" mass="48998">QRYADLRALVADLERLQCRCGRSTWSRLTRSIFGSFKRSASCFRARRKSHDSSGSSALIEDEGWPNKVHHDAAEFNAGLAELDPGQPQNQNPYDDKPSVPLHLHNTWAQSRCPSDSIMAAGVNSCLATSIIAGQRGHPVASHESSFSSNSSGTLTDMTTITTPGEPVFAPHTTASPVELRESDASWHPHQFALQHSPQNPLTVQAEPPGSPAESLRGTVAWLPGEASAPVFELESATRLRKSVLPQTAQAVSDFPQSRQYSYDSETEAMVNASVDNQPSSTTFQSPSQKKQDAVPALQYQPSASPPASPPTRNKRRRRAKRSSGQQNNETLRCDLCDYVAGGKEPRRMMAKHCRTKGHCEKMGQEPPKYICPVCGSAQVREDNLRQHIIKKHEKKEPDFLRRDTLQNGDWERTLLGGIEAATRGLVYDPLGSELAGFSLSFGSSSGN</sequence>